<name>A0A380CES9_SPHSI</name>
<reference evidence="7 8" key="1">
    <citation type="submission" date="2018-06" db="EMBL/GenBank/DDBJ databases">
        <authorList>
            <consortium name="Pathogen Informatics"/>
            <person name="Doyle S."/>
        </authorList>
    </citation>
    <scope>NUCLEOTIDE SEQUENCE [LARGE SCALE GENOMIC DNA]</scope>
    <source>
        <strain evidence="7 8">NCTC11388</strain>
    </source>
</reference>
<dbReference type="InterPro" id="IPR005495">
    <property type="entry name" value="LptG/LptF_permease"/>
</dbReference>
<evidence type="ECO:0000256" key="4">
    <source>
        <dbReference type="ARBA" id="ARBA00022989"/>
    </source>
</evidence>
<dbReference type="GO" id="GO:0043190">
    <property type="term" value="C:ATP-binding cassette (ABC) transporter complex"/>
    <property type="evidence" value="ECO:0007669"/>
    <property type="project" value="TreeGrafter"/>
</dbReference>
<evidence type="ECO:0000313" key="7">
    <source>
        <dbReference type="EMBL" id="SUJ18417.1"/>
    </source>
</evidence>
<evidence type="ECO:0000256" key="1">
    <source>
        <dbReference type="ARBA" id="ARBA00004651"/>
    </source>
</evidence>
<dbReference type="RefSeq" id="WP_115170521.1">
    <property type="nucleotide sequence ID" value="NZ_UGYW01000002.1"/>
</dbReference>
<dbReference type="Pfam" id="PF03739">
    <property type="entry name" value="LptF_LptG"/>
    <property type="match status" value="1"/>
</dbReference>
<dbReference type="EMBL" id="UGYW01000002">
    <property type="protein sequence ID" value="SUJ18417.1"/>
    <property type="molecule type" value="Genomic_DNA"/>
</dbReference>
<dbReference type="PANTHER" id="PTHR33529:SF6">
    <property type="entry name" value="YJGP_YJGQ FAMILY PERMEASE"/>
    <property type="match status" value="1"/>
</dbReference>
<keyword evidence="3 6" id="KW-0812">Transmembrane</keyword>
<proteinExistence type="predicted"/>
<accession>A0A380CES9</accession>
<evidence type="ECO:0000256" key="2">
    <source>
        <dbReference type="ARBA" id="ARBA00022475"/>
    </source>
</evidence>
<dbReference type="GO" id="GO:0015920">
    <property type="term" value="P:lipopolysaccharide transport"/>
    <property type="evidence" value="ECO:0007669"/>
    <property type="project" value="TreeGrafter"/>
</dbReference>
<gene>
    <name evidence="7" type="ORF">NCTC11388_02778</name>
</gene>
<sequence length="494" mass="56686">MKKIHLLILQSFIKPFIVTFCIVMFVLLMLFLFKYIDDLIGKGFEWYVILQLIGYQCAVQMQMALPLSMLLSSIMTFGNLGESYELVAIKAAGVSLRKAMTPLFILVTLFSISSFLFSDYILPVVNLKMGSLLYDVRNKKADFLIKPGIFNNTIPGYAIRAKSKSKDGTVLNELMIYDHTSGSSSNNVLLAKEGFIQNSPDNNYMVLRLKDGIRYEESKGKDSKSYDPRKQFVRFQFKETEQKFDMGDFQMKRTDENLFKSHHAMLNLRQLKMYTDSNHRQMDSVGRMAEHDIRNYYNYYSNYFRSPGMKIIPAKVKPFKNLLEDVVPATERRQIVGSAMTQSRYITETLGNKTLEYKAFRDKDIRYRLEFHRKFTLAVSCLLLFGIGAPLGAIIRKGGLGLPVVMAIIFFLIYHIISTVSEKAAKDASLAPMTGMWMAIIVLTPLAIFLTYKSTTDSSLFDVEQYKLKAQSIWKWIRSRFTKDKNIPQQGTSV</sequence>
<dbReference type="PANTHER" id="PTHR33529">
    <property type="entry name" value="SLR0882 PROTEIN-RELATED"/>
    <property type="match status" value="1"/>
</dbReference>
<feature type="transmembrane region" description="Helical" evidence="6">
    <location>
        <begin position="429"/>
        <end position="452"/>
    </location>
</feature>
<evidence type="ECO:0000256" key="5">
    <source>
        <dbReference type="ARBA" id="ARBA00023136"/>
    </source>
</evidence>
<feature type="transmembrane region" description="Helical" evidence="6">
    <location>
        <begin position="103"/>
        <end position="122"/>
    </location>
</feature>
<evidence type="ECO:0000313" key="8">
    <source>
        <dbReference type="Proteomes" id="UP000254893"/>
    </source>
</evidence>
<dbReference type="AlphaFoldDB" id="A0A380CES9"/>
<keyword evidence="2" id="KW-1003">Cell membrane</keyword>
<evidence type="ECO:0000256" key="3">
    <source>
        <dbReference type="ARBA" id="ARBA00022692"/>
    </source>
</evidence>
<dbReference type="Proteomes" id="UP000254893">
    <property type="component" value="Unassembled WGS sequence"/>
</dbReference>
<feature type="transmembrane region" description="Helical" evidence="6">
    <location>
        <begin position="400"/>
        <end position="417"/>
    </location>
</feature>
<comment type="subcellular location">
    <subcellularLocation>
        <location evidence="1">Cell membrane</location>
        <topology evidence="1">Multi-pass membrane protein</topology>
    </subcellularLocation>
</comment>
<organism evidence="7 8">
    <name type="scientific">Sphingobacterium spiritivorum</name>
    <name type="common">Flavobacterium spiritivorum</name>
    <dbReference type="NCBI Taxonomy" id="258"/>
    <lineage>
        <taxon>Bacteria</taxon>
        <taxon>Pseudomonadati</taxon>
        <taxon>Bacteroidota</taxon>
        <taxon>Sphingobacteriia</taxon>
        <taxon>Sphingobacteriales</taxon>
        <taxon>Sphingobacteriaceae</taxon>
        <taxon>Sphingobacterium</taxon>
    </lineage>
</organism>
<keyword evidence="4 6" id="KW-1133">Transmembrane helix</keyword>
<keyword evidence="5 6" id="KW-0472">Membrane</keyword>
<protein>
    <submittedName>
        <fullName evidence="7">Lipopolysaccharide ABC transporter permease LptF</fullName>
    </submittedName>
</protein>
<evidence type="ECO:0000256" key="6">
    <source>
        <dbReference type="SAM" id="Phobius"/>
    </source>
</evidence>
<feature type="transmembrane region" description="Helical" evidence="6">
    <location>
        <begin position="375"/>
        <end position="394"/>
    </location>
</feature>
<feature type="transmembrane region" description="Helical" evidence="6">
    <location>
        <begin position="12"/>
        <end position="32"/>
    </location>
</feature>